<feature type="domain" description="Treble clef zinc finger" evidence="2">
    <location>
        <begin position="633"/>
        <end position="688"/>
    </location>
</feature>
<evidence type="ECO:0000256" key="1">
    <source>
        <dbReference type="SAM" id="MobiDB-lite"/>
    </source>
</evidence>
<protein>
    <recommendedName>
        <fullName evidence="2">Treble clef zinc finger domain-containing protein</fullName>
    </recommendedName>
</protein>
<feature type="compositionally biased region" description="Basic residues" evidence="1">
    <location>
        <begin position="1"/>
        <end position="13"/>
    </location>
</feature>
<dbReference type="EMBL" id="RBED01000128">
    <property type="protein sequence ID" value="RNL51405.1"/>
    <property type="molecule type" value="Genomic_DNA"/>
</dbReference>
<gene>
    <name evidence="3" type="ORF">D7003_16230</name>
</gene>
<dbReference type="InterPro" id="IPR025487">
    <property type="entry name" value="DUF4379"/>
</dbReference>
<dbReference type="RefSeq" id="WP_123256465.1">
    <property type="nucleotide sequence ID" value="NZ_RBED01000128.1"/>
</dbReference>
<keyword evidence="4" id="KW-1185">Reference proteome</keyword>
<feature type="region of interest" description="Disordered" evidence="1">
    <location>
        <begin position="1"/>
        <end position="54"/>
    </location>
</feature>
<name>A0A3N0BRH6_9MICC</name>
<dbReference type="PANTHER" id="PTHR37317">
    <property type="entry name" value="BLR8090 PROTEIN"/>
    <property type="match status" value="1"/>
</dbReference>
<dbReference type="PANTHER" id="PTHR37317:SF1">
    <property type="entry name" value="ZINC-RIBBON DOMAIN-CONTAINING PROTEIN-RELATED"/>
    <property type="match status" value="1"/>
</dbReference>
<evidence type="ECO:0000313" key="4">
    <source>
        <dbReference type="Proteomes" id="UP000273807"/>
    </source>
</evidence>
<dbReference type="AlphaFoldDB" id="A0A3N0BRH6"/>
<proteinExistence type="predicted"/>
<organism evidence="3 4">
    <name type="scientific">Arthrobacter oryzae</name>
    <dbReference type="NCBI Taxonomy" id="409290"/>
    <lineage>
        <taxon>Bacteria</taxon>
        <taxon>Bacillati</taxon>
        <taxon>Actinomycetota</taxon>
        <taxon>Actinomycetes</taxon>
        <taxon>Micrococcales</taxon>
        <taxon>Micrococcaceae</taxon>
        <taxon>Arthrobacter</taxon>
    </lineage>
</organism>
<dbReference type="OrthoDB" id="3196679at2"/>
<dbReference type="Pfam" id="PF14311">
    <property type="entry name" value="DUF4379"/>
    <property type="match status" value="4"/>
</dbReference>
<reference evidence="3 4" key="1">
    <citation type="submission" date="2018-10" db="EMBL/GenBank/DDBJ databases">
        <title>Genome sequencing of Arthrobacter oryzae TNB02.</title>
        <authorList>
            <person name="Cho Y.-J."/>
            <person name="Cho A."/>
            <person name="Kim O.-S."/>
        </authorList>
    </citation>
    <scope>NUCLEOTIDE SEQUENCE [LARGE SCALE GENOMIC DNA]</scope>
    <source>
        <strain evidence="3 4">TNB02</strain>
    </source>
</reference>
<evidence type="ECO:0000259" key="2">
    <source>
        <dbReference type="Pfam" id="PF14311"/>
    </source>
</evidence>
<dbReference type="Proteomes" id="UP000273807">
    <property type="component" value="Unassembled WGS sequence"/>
</dbReference>
<evidence type="ECO:0000313" key="3">
    <source>
        <dbReference type="EMBL" id="RNL51405.1"/>
    </source>
</evidence>
<sequence>MSKPRTRPSRGRFSKASLWISTPAKTGCNPISRTWTTGSDGHHTKTSPRRVREERSKQVQVALPMTRAKYPQRRRTDRRACPQGGRRPRRCRKTRGQGRSMFPDISGRLPLRVRIRRLETAASYAARLEEVNCLSSGTLSAVARTLAPRTEAGIIKRSDMHIALETFLETAAGVTSGFFERQREKAGKGPDRPRYLCPFCAHGWIVEQGPHAMDYCCLKHRLWTGPGNSAATLRRPKGATADDRLPPPLVFVSDEVLTAERRYRKLRPQGLASDKLVAELVEVVGHKIPGTITGLVTPDNYPAVVSIAWMLSKRTFLQTLLDPRRTYAEARAFLNAQIQPVLPGTGAGLRDGLWLLLRPTFLRVRQEVQGEPLGDDLRLLIEMDPGNAAHGWTVQRPLEPFSRYLDQLEVTRGTSWPELSELYMVAGSCSKPRATVRSPHGPTPFICAAGHVIRRHCSKVAKALAVGKQFCPICSGNRALAGYNSLAEIHPLLAAQWDLGRNALTPADVVPGSNKMVHWVCPRGHRFPATIANRALNGSGCAVCANFAVLAGTNDLATTHPALAAEWHPYFNGDVRPELIISGSRNKFAWLCPNGHTYWKTIQKRKSGQGCSTCSGRHVEAGINDLATTHPGIAAEWHPVKNGDLTPHHVTFGSDKMAYWLCQTGHDYPAPVNNRTGSKKAGCPFCSHRKLLCGFNDLACKHPDLASDWATDLNGGLAASEVLPGSSLRGWRCAFGHEQHMMFRNRLRAGGCTKCPVEERAGRIGRIARMKQSGATP</sequence>
<feature type="domain" description="Treble clef zinc finger" evidence="2">
    <location>
        <begin position="563"/>
        <end position="617"/>
    </location>
</feature>
<feature type="compositionally biased region" description="Basic residues" evidence="1">
    <location>
        <begin position="86"/>
        <end position="96"/>
    </location>
</feature>
<feature type="region of interest" description="Disordered" evidence="1">
    <location>
        <begin position="69"/>
        <end position="105"/>
    </location>
</feature>
<feature type="compositionally biased region" description="Polar residues" evidence="1">
    <location>
        <begin position="19"/>
        <end position="39"/>
    </location>
</feature>
<feature type="domain" description="Treble clef zinc finger" evidence="2">
    <location>
        <begin position="705"/>
        <end position="755"/>
    </location>
</feature>
<feature type="domain" description="Treble clef zinc finger" evidence="2">
    <location>
        <begin position="493"/>
        <end position="546"/>
    </location>
</feature>
<comment type="caution">
    <text evidence="3">The sequence shown here is derived from an EMBL/GenBank/DDBJ whole genome shotgun (WGS) entry which is preliminary data.</text>
</comment>
<accession>A0A3N0BRH6</accession>